<dbReference type="CDD" id="cd09917">
    <property type="entry name" value="F-box_SF"/>
    <property type="match status" value="1"/>
</dbReference>
<evidence type="ECO:0000313" key="10">
    <source>
        <dbReference type="Proteomes" id="UP001465668"/>
    </source>
</evidence>
<feature type="compositionally biased region" description="Low complexity" evidence="6">
    <location>
        <begin position="1500"/>
        <end position="1509"/>
    </location>
</feature>
<keyword evidence="10" id="KW-1185">Reference proteome</keyword>
<evidence type="ECO:0000256" key="4">
    <source>
        <dbReference type="ARBA" id="ARBA00022989"/>
    </source>
</evidence>
<dbReference type="InterPro" id="IPR011701">
    <property type="entry name" value="MFS"/>
</dbReference>
<dbReference type="Pfam" id="PF12937">
    <property type="entry name" value="F-box-like"/>
    <property type="match status" value="1"/>
</dbReference>
<dbReference type="Gene3D" id="1.20.1250.20">
    <property type="entry name" value="MFS general substrate transporter like domains"/>
    <property type="match status" value="2"/>
</dbReference>
<dbReference type="SUPFAM" id="SSF50998">
    <property type="entry name" value="Quinoprotein alcohol dehydrogenase-like"/>
    <property type="match status" value="1"/>
</dbReference>
<dbReference type="InterPro" id="IPR036047">
    <property type="entry name" value="F-box-like_dom_sf"/>
</dbReference>
<evidence type="ECO:0000256" key="3">
    <source>
        <dbReference type="ARBA" id="ARBA00022692"/>
    </source>
</evidence>
<evidence type="ECO:0000256" key="6">
    <source>
        <dbReference type="SAM" id="MobiDB-lite"/>
    </source>
</evidence>
<reference evidence="9 10" key="1">
    <citation type="submission" date="2024-02" db="EMBL/GenBank/DDBJ databases">
        <title>First draft genome assembly of two strains of Seiridium cardinale.</title>
        <authorList>
            <person name="Emiliani G."/>
            <person name="Scali E."/>
        </authorList>
    </citation>
    <scope>NUCLEOTIDE SEQUENCE [LARGE SCALE GENOMIC DNA]</scope>
    <source>
        <strain evidence="9 10">BM-138-000479</strain>
    </source>
</reference>
<dbReference type="SUPFAM" id="SSF81383">
    <property type="entry name" value="F-box domain"/>
    <property type="match status" value="1"/>
</dbReference>
<keyword evidence="4 7" id="KW-1133">Transmembrane helix</keyword>
<feature type="transmembrane region" description="Helical" evidence="7">
    <location>
        <begin position="210"/>
        <end position="231"/>
    </location>
</feature>
<keyword evidence="2" id="KW-0813">Transport</keyword>
<proteinExistence type="predicted"/>
<feature type="compositionally biased region" description="Basic and acidic residues" evidence="6">
    <location>
        <begin position="1390"/>
        <end position="1399"/>
    </location>
</feature>
<feature type="transmembrane region" description="Helical" evidence="7">
    <location>
        <begin position="320"/>
        <end position="345"/>
    </location>
</feature>
<dbReference type="InterPro" id="IPR003903">
    <property type="entry name" value="UIM_dom"/>
</dbReference>
<feature type="transmembrane region" description="Helical" evidence="7">
    <location>
        <begin position="480"/>
        <end position="501"/>
    </location>
</feature>
<feature type="transmembrane region" description="Helical" evidence="7">
    <location>
        <begin position="176"/>
        <end position="198"/>
    </location>
</feature>
<dbReference type="InterPro" id="IPR036259">
    <property type="entry name" value="MFS_trans_sf"/>
</dbReference>
<feature type="region of interest" description="Disordered" evidence="6">
    <location>
        <begin position="1021"/>
        <end position="1044"/>
    </location>
</feature>
<feature type="domain" description="F-box" evidence="8">
    <location>
        <begin position="618"/>
        <end position="664"/>
    </location>
</feature>
<sequence>MEASDGALGGSVPVQRTPNTSTSSTRTTTGRPLLTPDSDSDSDFGEPRDDVAFSDLHGGGEAYELQDRTGQSSKAHRYHGHDSDHEYGHGLDDVVEHGAYSRRLSSSTVASFQLYTPDEENAVVRKFDRKLVLFLSVCYMLSFLDRSNIGNARLAGMEQDLQTRPAKDAISYPALIFLRVLLGIGEAGFSGVPFYLSFFFKRDELAFRTALFISAAPLATTFASSLAWLILKVGEASPIAPWRLLFLLEGFPSVVVGVVAWTVIPDNPQAASYLTDREKKVARLRLRHEKPGSRKLVGTRSKRAGLKSNELLSVLADPKAWITASMFFLANMAYSSLPVFLPTILHEMGHSALQSQALSAPPYFIAFITVLITAHLSDKTQTRAPFIIAHALSSALGYTVLALARPLNISSMLRYLAVYPAASGFFNVVVLIIAWTINNQPTESKQGGGFALMQVIGQCGPLVGTRLYPKSDEPFFERGMWTCAAAMSGVVLLAGVLWIYLSRQNRRIDTGLPGREEAQGLVASKEEDGTGGRPEEFKFMLASPLSASSGGSRGSAYASGPGVNADQLDKELRGLKVHDPSSTPGQRIFEYENALTPSTPRQALGFKVIKRANPLSDGPQLAEFPNEILTHILSHLHPDSHTAVALVSKRFHSLVTTSHAWRMAFQRFFPGQDALLLSSTGRGLPDDDELIRSEIRQFARLTGNASWRSEYLLRTRLLRSLARGKPSSSRGIGSSTRNSETGKKLSAVLTYNSKLPSMVTNVHATFASSAKKPPRVIHGAADLNVCSASDPTNGKVEKWGLDDPFTFAQFDEVVPQILPYGVGEGPASVPNVMDVSQPFGVVGGEGFPGGRIFYRPTGVYRGKYLSPDSSMVDAHPDIPKIPELSEGICSVWIAKSSTVPSLTQTMVGILTGSTLGVVTAYALGTDPAGPRFASGQITARWVLSPGVPIIAIQVDENYSPKRKASGRVFAVALNALGEVFYLTQPPAPLAVRSKAEDATRCAWYAGRSTYWQLIEGTRRQARPDESGKNAVRGAYSPRSPSSAMNLKKDQIIAEAREIERFLRYRPSHFRKVCDGWDMRRRLEVDFAAVGEDGAGENILVIDCGLDEEQTAAITRFSRIVSRGGDIFESVGTEPVSPVENAPVSSLFGGGAIETAPSSTSAPASPKPKSAIGTRSPLYIGVPKPDDWRETKFLLPQGSAKLTASSLDVSLYAGMACFEETSGDEVGTQAVPATPTKHAPSDVPGRRAKMIGVGTSLGAIWLWNMREGHLTDGIKAVRIIQTESPEITCIAMSALYLVHGGSDGLVQAWDPLASTLDPIRTLNARSTGRVPRIMMSVNPALRNSNFAAVGAIYLDPDPTVLRGIVCFGTFVRYWAYSSTGQPSGRRRRLRHSDIHGRTDSSRRFGGGVKGYIAAEAEELRVEQHHKIREQARLRSRFGVGLADLTEEEALQYAEMMSQEAFLFDEHRRTSASETGSAFDTTSTSGRSLDTVTPDPSVTGFSPPAASSSAPLQATDDESDYELQIQQALRLSLLEGVNEMGQSPRGNSSGDYEFPITIKEKRGKRTPSTPSSSHTPMVQHAGSSSATAASPDMDDDLRLALELSLAEEESRKSLQRSPSVDDVEFPALGGIGKGKGRAW</sequence>
<evidence type="ECO:0000259" key="8">
    <source>
        <dbReference type="PROSITE" id="PS50181"/>
    </source>
</evidence>
<dbReference type="PANTHER" id="PTHR43791:SF27">
    <property type="entry name" value="TRANSPORTER, PUTATIVE (AFU_ORTHOLOGUE AFUA_2G15730)-RELATED"/>
    <property type="match status" value="1"/>
</dbReference>
<dbReference type="Gene3D" id="1.20.1280.50">
    <property type="match status" value="1"/>
</dbReference>
<feature type="region of interest" description="Disordered" evidence="6">
    <location>
        <begin position="1471"/>
        <end position="1517"/>
    </location>
</feature>
<feature type="compositionally biased region" description="Low complexity" evidence="6">
    <location>
        <begin position="1564"/>
        <end position="1574"/>
    </location>
</feature>
<comment type="caution">
    <text evidence="9">The sequence shown here is derived from an EMBL/GenBank/DDBJ whole genome shotgun (WGS) entry which is preliminary data.</text>
</comment>
<dbReference type="PANTHER" id="PTHR43791">
    <property type="entry name" value="PERMEASE-RELATED"/>
    <property type="match status" value="1"/>
</dbReference>
<protein>
    <submittedName>
        <fullName evidence="9">F-box domain-containing protein</fullName>
    </submittedName>
</protein>
<gene>
    <name evidence="9" type="ORF">SCAR479_04752</name>
</gene>
<dbReference type="SUPFAM" id="SSF103473">
    <property type="entry name" value="MFS general substrate transporter"/>
    <property type="match status" value="1"/>
</dbReference>
<dbReference type="SMART" id="SM00726">
    <property type="entry name" value="UIM"/>
    <property type="match status" value="2"/>
</dbReference>
<feature type="region of interest" description="Disordered" evidence="6">
    <location>
        <begin position="66"/>
        <end position="87"/>
    </location>
</feature>
<feature type="transmembrane region" description="Helical" evidence="7">
    <location>
        <begin position="243"/>
        <end position="264"/>
    </location>
</feature>
<organism evidence="9 10">
    <name type="scientific">Seiridium cardinale</name>
    <dbReference type="NCBI Taxonomy" id="138064"/>
    <lineage>
        <taxon>Eukaryota</taxon>
        <taxon>Fungi</taxon>
        <taxon>Dikarya</taxon>
        <taxon>Ascomycota</taxon>
        <taxon>Pezizomycotina</taxon>
        <taxon>Sordariomycetes</taxon>
        <taxon>Xylariomycetidae</taxon>
        <taxon>Amphisphaeriales</taxon>
        <taxon>Sporocadaceae</taxon>
        <taxon>Seiridium</taxon>
    </lineage>
</organism>
<feature type="region of interest" description="Disordered" evidence="6">
    <location>
        <begin position="1556"/>
        <end position="1637"/>
    </location>
</feature>
<dbReference type="Gene3D" id="2.130.10.10">
    <property type="entry name" value="YVTN repeat-like/Quinoprotein amine dehydrogenase"/>
    <property type="match status" value="1"/>
</dbReference>
<evidence type="ECO:0000313" key="9">
    <source>
        <dbReference type="EMBL" id="KAK9778350.1"/>
    </source>
</evidence>
<feature type="transmembrane region" description="Helical" evidence="7">
    <location>
        <begin position="383"/>
        <end position="404"/>
    </location>
</feature>
<feature type="compositionally biased region" description="Low complexity" evidence="6">
    <location>
        <begin position="16"/>
        <end position="37"/>
    </location>
</feature>
<dbReference type="PROSITE" id="PS50330">
    <property type="entry name" value="UIM"/>
    <property type="match status" value="1"/>
</dbReference>
<feature type="region of interest" description="Disordered" evidence="6">
    <location>
        <begin position="1"/>
        <end position="50"/>
    </location>
</feature>
<dbReference type="InterPro" id="IPR011047">
    <property type="entry name" value="Quinoprotein_ADH-like_sf"/>
</dbReference>
<feature type="transmembrane region" description="Helical" evidence="7">
    <location>
        <begin position="449"/>
        <end position="468"/>
    </location>
</feature>
<feature type="transmembrane region" description="Helical" evidence="7">
    <location>
        <begin position="357"/>
        <end position="377"/>
    </location>
</feature>
<evidence type="ECO:0000256" key="2">
    <source>
        <dbReference type="ARBA" id="ARBA00022448"/>
    </source>
</evidence>
<dbReference type="InterPro" id="IPR015943">
    <property type="entry name" value="WD40/YVTN_repeat-like_dom_sf"/>
</dbReference>
<keyword evidence="5 7" id="KW-0472">Membrane</keyword>
<dbReference type="InterPro" id="IPR001810">
    <property type="entry name" value="F-box_dom"/>
</dbReference>
<feature type="region of interest" description="Disordered" evidence="6">
    <location>
        <begin position="1378"/>
        <end position="1399"/>
    </location>
</feature>
<dbReference type="Gene3D" id="6.10.140.100">
    <property type="match status" value="1"/>
</dbReference>
<dbReference type="EMBL" id="JARVKM010000016">
    <property type="protein sequence ID" value="KAK9778350.1"/>
    <property type="molecule type" value="Genomic_DNA"/>
</dbReference>
<dbReference type="Pfam" id="PF07690">
    <property type="entry name" value="MFS_1"/>
    <property type="match status" value="1"/>
</dbReference>
<accession>A0ABR2XX11</accession>
<feature type="region of interest" description="Disordered" evidence="6">
    <location>
        <begin position="1149"/>
        <end position="1175"/>
    </location>
</feature>
<dbReference type="Proteomes" id="UP001465668">
    <property type="component" value="Unassembled WGS sequence"/>
</dbReference>
<evidence type="ECO:0000256" key="5">
    <source>
        <dbReference type="ARBA" id="ARBA00023136"/>
    </source>
</evidence>
<name>A0ABR2XX11_9PEZI</name>
<evidence type="ECO:0000256" key="7">
    <source>
        <dbReference type="SAM" id="Phobius"/>
    </source>
</evidence>
<comment type="subcellular location">
    <subcellularLocation>
        <location evidence="1">Membrane</location>
        <topology evidence="1">Multi-pass membrane protein</topology>
    </subcellularLocation>
</comment>
<dbReference type="PROSITE" id="PS50181">
    <property type="entry name" value="FBOX"/>
    <property type="match status" value="1"/>
</dbReference>
<feature type="transmembrane region" description="Helical" evidence="7">
    <location>
        <begin position="416"/>
        <end position="437"/>
    </location>
</feature>
<feature type="compositionally biased region" description="Polar residues" evidence="6">
    <location>
        <begin position="1471"/>
        <end position="1498"/>
    </location>
</feature>
<feature type="compositionally biased region" description="Low complexity" evidence="6">
    <location>
        <begin position="1154"/>
        <end position="1170"/>
    </location>
</feature>
<keyword evidence="3 7" id="KW-0812">Transmembrane</keyword>
<evidence type="ECO:0000256" key="1">
    <source>
        <dbReference type="ARBA" id="ARBA00004141"/>
    </source>
</evidence>